<organism evidence="4 5">
    <name type="scientific">Mycolicibacterium gadium</name>
    <name type="common">Mycobacterium gadium</name>
    <dbReference type="NCBI Taxonomy" id="1794"/>
    <lineage>
        <taxon>Bacteria</taxon>
        <taxon>Bacillati</taxon>
        <taxon>Actinomycetota</taxon>
        <taxon>Actinomycetes</taxon>
        <taxon>Mycobacteriales</taxon>
        <taxon>Mycobacteriaceae</taxon>
        <taxon>Mycolicibacterium</taxon>
    </lineage>
</organism>
<dbReference type="RefSeq" id="WP_278220850.1">
    <property type="nucleotide sequence ID" value="NZ_JAKZMO010000007.1"/>
</dbReference>
<gene>
    <name evidence="4" type="ORF">MNO81_09780</name>
</gene>
<protein>
    <submittedName>
        <fullName evidence="4">DUF732 domain-containing protein</fullName>
    </submittedName>
</protein>
<comment type="caution">
    <text evidence="4">The sequence shown here is derived from an EMBL/GenBank/DDBJ whole genome shotgun (WGS) entry which is preliminary data.</text>
</comment>
<feature type="chain" id="PRO_5045958322" evidence="2">
    <location>
        <begin position="32"/>
        <end position="163"/>
    </location>
</feature>
<keyword evidence="2" id="KW-0732">Signal</keyword>
<dbReference type="PROSITE" id="PS51257">
    <property type="entry name" value="PROKAR_LIPOPROTEIN"/>
    <property type="match status" value="1"/>
</dbReference>
<dbReference type="Pfam" id="PF05305">
    <property type="entry name" value="DUF732"/>
    <property type="match status" value="1"/>
</dbReference>
<feature type="region of interest" description="Disordered" evidence="1">
    <location>
        <begin position="48"/>
        <end position="67"/>
    </location>
</feature>
<feature type="domain" description="DUF732" evidence="3">
    <location>
        <begin position="80"/>
        <end position="163"/>
    </location>
</feature>
<name>A0ABT6GPT7_MYCGU</name>
<evidence type="ECO:0000256" key="2">
    <source>
        <dbReference type="SAM" id="SignalP"/>
    </source>
</evidence>
<proteinExistence type="predicted"/>
<dbReference type="InterPro" id="IPR007969">
    <property type="entry name" value="DUF732"/>
</dbReference>
<keyword evidence="5" id="KW-1185">Reference proteome</keyword>
<dbReference type="Proteomes" id="UP001154266">
    <property type="component" value="Unassembled WGS sequence"/>
</dbReference>
<accession>A0ABT6GPT7</accession>
<sequence length="163" mass="16672">MQLSVRRRVASTGWLATSATTLLVASVPALMTGCSGNDVMATIGMPTSETETAHGDAGVAPPGPLQAGGQSNAVVVTAKQREYLDALTAAGVQPSSNLAALSIGSYVCQARAAKQNDHAVWDFVRPVVRGEVDGDGLSSAAPSAADIDTATAEYIRIATERLC</sequence>
<dbReference type="EMBL" id="JAKZMO010000007">
    <property type="protein sequence ID" value="MDG5483081.1"/>
    <property type="molecule type" value="Genomic_DNA"/>
</dbReference>
<evidence type="ECO:0000313" key="5">
    <source>
        <dbReference type="Proteomes" id="UP001154266"/>
    </source>
</evidence>
<evidence type="ECO:0000313" key="4">
    <source>
        <dbReference type="EMBL" id="MDG5483081.1"/>
    </source>
</evidence>
<reference evidence="4" key="1">
    <citation type="journal article" date="2023" name="Environ. Microbiol.">
        <title>The 2-methylpropene degradation pathway in Mycobacteriaceae family strains.</title>
        <authorList>
            <person name="Helbich S."/>
            <person name="Barrantes I."/>
            <person name="Dos Anjos Borges L.G."/>
            <person name="Pieper D.H."/>
            <person name="Vainshtein Y."/>
            <person name="Sohn K."/>
            <person name="Engesser K.H."/>
        </authorList>
    </citation>
    <scope>NUCLEOTIDE SEQUENCE</scope>
    <source>
        <strain evidence="4">IBE100</strain>
    </source>
</reference>
<evidence type="ECO:0000259" key="3">
    <source>
        <dbReference type="Pfam" id="PF05305"/>
    </source>
</evidence>
<feature type="signal peptide" evidence="2">
    <location>
        <begin position="1"/>
        <end position="31"/>
    </location>
</feature>
<evidence type="ECO:0000256" key="1">
    <source>
        <dbReference type="SAM" id="MobiDB-lite"/>
    </source>
</evidence>